<dbReference type="Pfam" id="PF00196">
    <property type="entry name" value="GerE"/>
    <property type="match status" value="1"/>
</dbReference>
<dbReference type="CDD" id="cd06170">
    <property type="entry name" value="LuxR_C_like"/>
    <property type="match status" value="1"/>
</dbReference>
<dbReference type="InterPro" id="IPR036388">
    <property type="entry name" value="WH-like_DNA-bd_sf"/>
</dbReference>
<dbReference type="PROSITE" id="PS50110">
    <property type="entry name" value="RESPONSE_REGULATORY"/>
    <property type="match status" value="1"/>
</dbReference>
<dbReference type="AlphaFoldDB" id="A0A518ES49"/>
<dbReference type="InterPro" id="IPR001789">
    <property type="entry name" value="Sig_transdc_resp-reg_receiver"/>
</dbReference>
<proteinExistence type="predicted"/>
<keyword evidence="4" id="KW-0238">DNA-binding</keyword>
<dbReference type="SMART" id="SM00421">
    <property type="entry name" value="HTH_LUXR"/>
    <property type="match status" value="1"/>
</dbReference>
<evidence type="ECO:0000313" key="9">
    <source>
        <dbReference type="EMBL" id="QDV06919.1"/>
    </source>
</evidence>
<reference evidence="9 10" key="1">
    <citation type="submission" date="2019-02" db="EMBL/GenBank/DDBJ databases">
        <title>Deep-cultivation of Planctomycetes and their phenomic and genomic characterization uncovers novel biology.</title>
        <authorList>
            <person name="Wiegand S."/>
            <person name="Jogler M."/>
            <person name="Boedeker C."/>
            <person name="Pinto D."/>
            <person name="Vollmers J."/>
            <person name="Rivas-Marin E."/>
            <person name="Kohn T."/>
            <person name="Peeters S.H."/>
            <person name="Heuer A."/>
            <person name="Rast P."/>
            <person name="Oberbeckmann S."/>
            <person name="Bunk B."/>
            <person name="Jeske O."/>
            <person name="Meyerdierks A."/>
            <person name="Storesund J.E."/>
            <person name="Kallscheuer N."/>
            <person name="Luecker S."/>
            <person name="Lage O.M."/>
            <person name="Pohl T."/>
            <person name="Merkel B.J."/>
            <person name="Hornburger P."/>
            <person name="Mueller R.-W."/>
            <person name="Bruemmer F."/>
            <person name="Labrenz M."/>
            <person name="Spormann A.M."/>
            <person name="Op den Camp H."/>
            <person name="Overmann J."/>
            <person name="Amann R."/>
            <person name="Jetten M.S.M."/>
            <person name="Mascher T."/>
            <person name="Medema M.H."/>
            <person name="Devos D.P."/>
            <person name="Kaster A.-K."/>
            <person name="Ovreas L."/>
            <person name="Rohde M."/>
            <person name="Galperin M.Y."/>
            <person name="Jogler C."/>
        </authorList>
    </citation>
    <scope>NUCLEOTIDE SEQUENCE [LARGE SCALE GENOMIC DNA]</scope>
    <source>
        <strain evidence="9 10">Poly30</strain>
    </source>
</reference>
<keyword evidence="5" id="KW-0804">Transcription</keyword>
<dbReference type="GO" id="GO:0006355">
    <property type="term" value="P:regulation of DNA-templated transcription"/>
    <property type="evidence" value="ECO:0007669"/>
    <property type="project" value="InterPro"/>
</dbReference>
<feature type="domain" description="Response regulatory" evidence="8">
    <location>
        <begin position="6"/>
        <end position="120"/>
    </location>
</feature>
<dbReference type="NCBIfam" id="NF006900">
    <property type="entry name" value="PRK09390.1"/>
    <property type="match status" value="1"/>
</dbReference>
<dbReference type="SMART" id="SM00448">
    <property type="entry name" value="REC"/>
    <property type="match status" value="1"/>
</dbReference>
<dbReference type="Proteomes" id="UP000320390">
    <property type="component" value="Chromosome"/>
</dbReference>
<keyword evidence="3" id="KW-0805">Transcription regulation</keyword>
<dbReference type="InterPro" id="IPR016032">
    <property type="entry name" value="Sig_transdc_resp-reg_C-effctor"/>
</dbReference>
<keyword evidence="1 6" id="KW-0597">Phosphoprotein</keyword>
<keyword evidence="10" id="KW-1185">Reference proteome</keyword>
<dbReference type="GO" id="GO:0003677">
    <property type="term" value="F:DNA binding"/>
    <property type="evidence" value="ECO:0007669"/>
    <property type="project" value="UniProtKB-KW"/>
</dbReference>
<dbReference type="CDD" id="cd17537">
    <property type="entry name" value="REC_FixJ"/>
    <property type="match status" value="1"/>
</dbReference>
<protein>
    <submittedName>
        <fullName evidence="9">Transcriptional regulatory protein FixJ</fullName>
    </submittedName>
</protein>
<evidence type="ECO:0000256" key="3">
    <source>
        <dbReference type="ARBA" id="ARBA00023015"/>
    </source>
</evidence>
<dbReference type="Gene3D" id="3.40.50.2300">
    <property type="match status" value="1"/>
</dbReference>
<dbReference type="PANTHER" id="PTHR44688:SF16">
    <property type="entry name" value="DNA-BINDING TRANSCRIPTIONAL ACTIVATOR DEVR_DOSR"/>
    <property type="match status" value="1"/>
</dbReference>
<evidence type="ECO:0000313" key="10">
    <source>
        <dbReference type="Proteomes" id="UP000320390"/>
    </source>
</evidence>
<evidence type="ECO:0000256" key="1">
    <source>
        <dbReference type="ARBA" id="ARBA00022553"/>
    </source>
</evidence>
<dbReference type="PANTHER" id="PTHR44688">
    <property type="entry name" value="DNA-BINDING TRANSCRIPTIONAL ACTIVATOR DEVR_DOSR"/>
    <property type="match status" value="1"/>
</dbReference>
<evidence type="ECO:0000256" key="5">
    <source>
        <dbReference type="ARBA" id="ARBA00023163"/>
    </source>
</evidence>
<evidence type="ECO:0000256" key="4">
    <source>
        <dbReference type="ARBA" id="ARBA00023125"/>
    </source>
</evidence>
<dbReference type="OrthoDB" id="271936at2"/>
<evidence type="ECO:0000256" key="6">
    <source>
        <dbReference type="PROSITE-ProRule" id="PRU00169"/>
    </source>
</evidence>
<sequence>MNAQPTVFIVDDDPAMRDSLGFLIGSVGRRVETYASAEDFLEAYDTERPGCIVLDVRMPGLSGLELMERLHEDRFAPPVVLITGHGDIPMAVRALKAGAFDFIEKPFSDQVLLERIQQALQKDSQERSDEQDRADFERRSGRLTAREKQVFELVVAGKPNKVVATDLGLSQKTVEVHRAHVMEKMRAESFADLVKMAVLLEVTGPPQTIE</sequence>
<dbReference type="PRINTS" id="PR00038">
    <property type="entry name" value="HTHLUXR"/>
</dbReference>
<dbReference type="InterPro" id="IPR011006">
    <property type="entry name" value="CheY-like_superfamily"/>
</dbReference>
<name>A0A518ES49_9BACT</name>
<dbReference type="SUPFAM" id="SSF46894">
    <property type="entry name" value="C-terminal effector domain of the bipartite response regulators"/>
    <property type="match status" value="1"/>
</dbReference>
<dbReference type="SUPFAM" id="SSF52172">
    <property type="entry name" value="CheY-like"/>
    <property type="match status" value="1"/>
</dbReference>
<dbReference type="GO" id="GO:0000160">
    <property type="term" value="P:phosphorelay signal transduction system"/>
    <property type="evidence" value="ECO:0007669"/>
    <property type="project" value="UniProtKB-KW"/>
</dbReference>
<dbReference type="InterPro" id="IPR000792">
    <property type="entry name" value="Tscrpt_reg_LuxR_C"/>
</dbReference>
<dbReference type="Pfam" id="PF00072">
    <property type="entry name" value="Response_reg"/>
    <property type="match status" value="1"/>
</dbReference>
<gene>
    <name evidence="9" type="primary">fixJ</name>
    <name evidence="9" type="ORF">Poly30_24370</name>
</gene>
<dbReference type="PROSITE" id="PS50043">
    <property type="entry name" value="HTH_LUXR_2"/>
    <property type="match status" value="1"/>
</dbReference>
<feature type="modified residue" description="4-aspartylphosphate" evidence="6">
    <location>
        <position position="55"/>
    </location>
</feature>
<dbReference type="FunFam" id="3.40.50.2300:FF:000018">
    <property type="entry name" value="DNA-binding transcriptional regulator NtrC"/>
    <property type="match status" value="1"/>
</dbReference>
<feature type="domain" description="HTH luxR-type" evidence="7">
    <location>
        <begin position="137"/>
        <end position="201"/>
    </location>
</feature>
<evidence type="ECO:0000259" key="8">
    <source>
        <dbReference type="PROSITE" id="PS50110"/>
    </source>
</evidence>
<dbReference type="PROSITE" id="PS00622">
    <property type="entry name" value="HTH_LUXR_1"/>
    <property type="match status" value="1"/>
</dbReference>
<organism evidence="9 10">
    <name type="scientific">Saltatorellus ferox</name>
    <dbReference type="NCBI Taxonomy" id="2528018"/>
    <lineage>
        <taxon>Bacteria</taxon>
        <taxon>Pseudomonadati</taxon>
        <taxon>Planctomycetota</taxon>
        <taxon>Planctomycetia</taxon>
        <taxon>Planctomycetia incertae sedis</taxon>
        <taxon>Saltatorellus</taxon>
    </lineage>
</organism>
<evidence type="ECO:0000259" key="7">
    <source>
        <dbReference type="PROSITE" id="PS50043"/>
    </source>
</evidence>
<evidence type="ECO:0000256" key="2">
    <source>
        <dbReference type="ARBA" id="ARBA00023012"/>
    </source>
</evidence>
<dbReference type="EMBL" id="CP036434">
    <property type="protein sequence ID" value="QDV06919.1"/>
    <property type="molecule type" value="Genomic_DNA"/>
</dbReference>
<keyword evidence="2" id="KW-0902">Two-component regulatory system</keyword>
<dbReference type="Gene3D" id="1.10.10.10">
    <property type="entry name" value="Winged helix-like DNA-binding domain superfamily/Winged helix DNA-binding domain"/>
    <property type="match status" value="1"/>
</dbReference>
<accession>A0A518ES49</accession>